<evidence type="ECO:0000259" key="5">
    <source>
        <dbReference type="PROSITE" id="PS51192"/>
    </source>
</evidence>
<dbReference type="GO" id="GO:0016787">
    <property type="term" value="F:hydrolase activity"/>
    <property type="evidence" value="ECO:0007669"/>
    <property type="project" value="UniProtKB-KW"/>
</dbReference>
<dbReference type="GO" id="GO:0005524">
    <property type="term" value="F:ATP binding"/>
    <property type="evidence" value="ECO:0007669"/>
    <property type="project" value="UniProtKB-KW"/>
</dbReference>
<proteinExistence type="predicted"/>
<dbReference type="Gene3D" id="3.40.50.10810">
    <property type="entry name" value="Tandem AAA-ATPase domain"/>
    <property type="match status" value="1"/>
</dbReference>
<comment type="caution">
    <text evidence="6">The sequence shown here is derived from an EMBL/GenBank/DDBJ whole genome shotgun (WGS) entry which is preliminary data.</text>
</comment>
<feature type="region of interest" description="Disordered" evidence="4">
    <location>
        <begin position="460"/>
        <end position="511"/>
    </location>
</feature>
<feature type="domain" description="Helicase ATP-binding" evidence="5">
    <location>
        <begin position="192"/>
        <end position="305"/>
    </location>
</feature>
<dbReference type="AlphaFoldDB" id="A0A4Q4SX81"/>
<dbReference type="OrthoDB" id="448448at2759"/>
<dbReference type="GO" id="GO:0006281">
    <property type="term" value="P:DNA repair"/>
    <property type="evidence" value="ECO:0007669"/>
    <property type="project" value="TreeGrafter"/>
</dbReference>
<evidence type="ECO:0000313" key="6">
    <source>
        <dbReference type="EMBL" id="RYO89572.1"/>
    </source>
</evidence>
<protein>
    <recommendedName>
        <fullName evidence="5">Helicase ATP-binding domain-containing protein</fullName>
    </recommendedName>
</protein>
<dbReference type="GO" id="GO:0008094">
    <property type="term" value="F:ATP-dependent activity, acting on DNA"/>
    <property type="evidence" value="ECO:0007669"/>
    <property type="project" value="TreeGrafter"/>
</dbReference>
<keyword evidence="2" id="KW-0378">Hydrolase</keyword>
<gene>
    <name evidence="6" type="ORF">DL764_008561</name>
</gene>
<evidence type="ECO:0000256" key="3">
    <source>
        <dbReference type="ARBA" id="ARBA00022840"/>
    </source>
</evidence>
<accession>A0A4Q4SX81</accession>
<dbReference type="InterPro" id="IPR027417">
    <property type="entry name" value="P-loop_NTPase"/>
</dbReference>
<dbReference type="CDD" id="cd18008">
    <property type="entry name" value="DEXDc_SHPRH-like"/>
    <property type="match status" value="1"/>
</dbReference>
<dbReference type="InterPro" id="IPR050628">
    <property type="entry name" value="SNF2_RAD54_helicase_TF"/>
</dbReference>
<dbReference type="GO" id="GO:0005634">
    <property type="term" value="C:nucleus"/>
    <property type="evidence" value="ECO:0007669"/>
    <property type="project" value="TreeGrafter"/>
</dbReference>
<dbReference type="Proteomes" id="UP000293360">
    <property type="component" value="Unassembled WGS sequence"/>
</dbReference>
<dbReference type="InterPro" id="IPR000330">
    <property type="entry name" value="SNF2_N"/>
</dbReference>
<dbReference type="InterPro" id="IPR014001">
    <property type="entry name" value="Helicase_ATP-bd"/>
</dbReference>
<feature type="compositionally biased region" description="Polar residues" evidence="4">
    <location>
        <begin position="461"/>
        <end position="484"/>
    </location>
</feature>
<reference evidence="6 7" key="1">
    <citation type="submission" date="2018-06" db="EMBL/GenBank/DDBJ databases">
        <title>Complete Genomes of Monosporascus.</title>
        <authorList>
            <person name="Robinson A.J."/>
            <person name="Natvig D.O."/>
        </authorList>
    </citation>
    <scope>NUCLEOTIDE SEQUENCE [LARGE SCALE GENOMIC DNA]</scope>
    <source>
        <strain evidence="6 7">CBS 110550</strain>
    </source>
</reference>
<dbReference type="EMBL" id="QJNU01000689">
    <property type="protein sequence ID" value="RYO89572.1"/>
    <property type="molecule type" value="Genomic_DNA"/>
</dbReference>
<organism evidence="6 7">
    <name type="scientific">Monosporascus ibericus</name>
    <dbReference type="NCBI Taxonomy" id="155417"/>
    <lineage>
        <taxon>Eukaryota</taxon>
        <taxon>Fungi</taxon>
        <taxon>Dikarya</taxon>
        <taxon>Ascomycota</taxon>
        <taxon>Pezizomycotina</taxon>
        <taxon>Sordariomycetes</taxon>
        <taxon>Xylariomycetidae</taxon>
        <taxon>Xylariales</taxon>
        <taxon>Xylariales incertae sedis</taxon>
        <taxon>Monosporascus</taxon>
    </lineage>
</organism>
<dbReference type="SUPFAM" id="SSF52540">
    <property type="entry name" value="P-loop containing nucleoside triphosphate hydrolases"/>
    <property type="match status" value="1"/>
</dbReference>
<evidence type="ECO:0000313" key="7">
    <source>
        <dbReference type="Proteomes" id="UP000293360"/>
    </source>
</evidence>
<dbReference type="PANTHER" id="PTHR45626:SF52">
    <property type="entry name" value="SINGLE-STRANDED DNA-DEPENDENT ATPASE (EUROFUNG)"/>
    <property type="match status" value="1"/>
</dbReference>
<name>A0A4Q4SX81_9PEZI</name>
<dbReference type="PROSITE" id="PS51192">
    <property type="entry name" value="HELICASE_ATP_BIND_1"/>
    <property type="match status" value="1"/>
</dbReference>
<sequence length="535" mass="59518">MPHEYSFSLLSEKGEVVAVLDVDTCNALHCLQGYQGVRATAVVETLRLVQTRVKRSSKGVFPLSIDIYGTQDEASEVGDKLSETHAFLQHPFFLEPGYEYVNPQYFQLGGEMKSMTYLVRLSEIEHRAKRISDEVDRVFNSLDTMGLDDADTVLDAQPDAINTPLKDRQKAALAFIKRRENHDACQKALDVWKREVSNHVQPGALRICTFHGSSRPKSTKGVIDHDLVLTTYATLSADCDDLRVLQNVEWYRVVLDEAHWIRNQTSNQFRAAESLNSERKWCLTGTPIQNRLDDLESLLKFLHFEPFSRTSIFRKHILEPLSKDTPDRALSLRALLHMICLRRNEKYLDLPEPLYVEFSVEFDSEERQVYNSILKKCARDLDEVVSTGAKIKKYCILFATIMKTRRLCNHGILSVPAQVSLSATLPSGADSEPDCDFCGSNDEDKLALRNKNEFCTGCGRSLSSTSQGPTSKSPGLGSGASTPSCPGDANVDQHGPQSFTSPGQPPQGFSTKLLAVVGNLVKSPPGSKRCGGSLL</sequence>
<evidence type="ECO:0000256" key="1">
    <source>
        <dbReference type="ARBA" id="ARBA00022741"/>
    </source>
</evidence>
<evidence type="ECO:0000256" key="2">
    <source>
        <dbReference type="ARBA" id="ARBA00022801"/>
    </source>
</evidence>
<keyword evidence="7" id="KW-1185">Reference proteome</keyword>
<dbReference type="PANTHER" id="PTHR45626">
    <property type="entry name" value="TRANSCRIPTION TERMINATION FACTOR 2-RELATED"/>
    <property type="match status" value="1"/>
</dbReference>
<dbReference type="InterPro" id="IPR038718">
    <property type="entry name" value="SNF2-like_sf"/>
</dbReference>
<dbReference type="Pfam" id="PF00176">
    <property type="entry name" value="SNF2-rel_dom"/>
    <property type="match status" value="1"/>
</dbReference>
<evidence type="ECO:0000256" key="4">
    <source>
        <dbReference type="SAM" id="MobiDB-lite"/>
    </source>
</evidence>
<keyword evidence="1" id="KW-0547">Nucleotide-binding</keyword>
<feature type="compositionally biased region" description="Polar residues" evidence="4">
    <location>
        <begin position="495"/>
        <end position="510"/>
    </location>
</feature>
<keyword evidence="3" id="KW-0067">ATP-binding</keyword>
<dbReference type="STRING" id="155417.A0A4Q4SX81"/>